<gene>
    <name evidence="2" type="primary">LOC116297017</name>
</gene>
<name>A0A6P8I7H2_ACTTE</name>
<keyword evidence="1" id="KW-1185">Reference proteome</keyword>
<dbReference type="Pfam" id="PF14969">
    <property type="entry name" value="DUF4508"/>
    <property type="match status" value="1"/>
</dbReference>
<dbReference type="InterPro" id="IPR028019">
    <property type="entry name" value="DUF4508"/>
</dbReference>
<dbReference type="AlphaFoldDB" id="A0A6P8I7H2"/>
<evidence type="ECO:0000313" key="2">
    <source>
        <dbReference type="RefSeq" id="XP_031561002.1"/>
    </source>
</evidence>
<accession>A0A6P8I7H2</accession>
<dbReference type="PANTHER" id="PTHR16260">
    <property type="entry name" value="SIMILAR TO 1700123O20RIK PROTEIN"/>
    <property type="match status" value="1"/>
</dbReference>
<dbReference type="FunCoup" id="A0A6P8I7H2">
    <property type="interactions" value="1637"/>
</dbReference>
<dbReference type="RefSeq" id="XP_031561002.1">
    <property type="nucleotide sequence ID" value="XM_031705142.1"/>
</dbReference>
<evidence type="ECO:0000313" key="1">
    <source>
        <dbReference type="Proteomes" id="UP000515163"/>
    </source>
</evidence>
<dbReference type="Proteomes" id="UP000515163">
    <property type="component" value="Unplaced"/>
</dbReference>
<reference evidence="2" key="1">
    <citation type="submission" date="2025-08" db="UniProtKB">
        <authorList>
            <consortium name="RefSeq"/>
        </authorList>
    </citation>
    <scope>IDENTIFICATION</scope>
    <source>
        <tissue evidence="2">Tentacle</tissue>
    </source>
</reference>
<dbReference type="GeneID" id="116297017"/>
<dbReference type="KEGG" id="aten:116297017"/>
<organism evidence="1 2">
    <name type="scientific">Actinia tenebrosa</name>
    <name type="common">Australian red waratah sea anemone</name>
    <dbReference type="NCBI Taxonomy" id="6105"/>
    <lineage>
        <taxon>Eukaryota</taxon>
        <taxon>Metazoa</taxon>
        <taxon>Cnidaria</taxon>
        <taxon>Anthozoa</taxon>
        <taxon>Hexacorallia</taxon>
        <taxon>Actiniaria</taxon>
        <taxon>Actiniidae</taxon>
        <taxon>Actinia</taxon>
    </lineage>
</organism>
<sequence>MASTKVEEQMVISWSWFEKWGQHQRSKFMDYLVTKVVPQQVCSLYDAMETLNLENNSQDVFQCQLRMLDKWFRTWTDVDKNRFVDGLEERDYQMTQYFHEKVEQTAQEP</sequence>
<dbReference type="OrthoDB" id="6514241at2759"/>
<protein>
    <submittedName>
        <fullName evidence="2">Uncharacterized protein C14orf119 homolog</fullName>
    </submittedName>
</protein>
<proteinExistence type="predicted"/>
<dbReference type="InParanoid" id="A0A6P8I7H2"/>
<dbReference type="PANTHER" id="PTHR16260:SF3">
    <property type="entry name" value="CHROMOSOME 14 OPEN READING FRAME 119-LIKE-RELATED"/>
    <property type="match status" value="1"/>
</dbReference>